<keyword evidence="9" id="KW-0739">Sodium transport</keyword>
<dbReference type="GO" id="GO:0005886">
    <property type="term" value="C:plasma membrane"/>
    <property type="evidence" value="ECO:0007669"/>
    <property type="project" value="UniProtKB-SubCell"/>
</dbReference>
<evidence type="ECO:0000256" key="10">
    <source>
        <dbReference type="SAM" id="Phobius"/>
    </source>
</evidence>
<protein>
    <submittedName>
        <fullName evidence="13">Sodium/hydrogen exchanger 10-like isoform X1</fullName>
    </submittedName>
</protein>
<feature type="transmembrane region" description="Helical" evidence="10">
    <location>
        <begin position="244"/>
        <end position="265"/>
    </location>
</feature>
<gene>
    <name evidence="13" type="primary">LOC117350768</name>
</gene>
<dbReference type="CDD" id="cd00038">
    <property type="entry name" value="CAP_ED"/>
    <property type="match status" value="1"/>
</dbReference>
<dbReference type="PROSITE" id="PS50042">
    <property type="entry name" value="CNMP_BINDING_3"/>
    <property type="match status" value="1"/>
</dbReference>
<evidence type="ECO:0000313" key="12">
    <source>
        <dbReference type="Proteomes" id="UP000515159"/>
    </source>
</evidence>
<dbReference type="GO" id="GO:0005216">
    <property type="term" value="F:monoatomic ion channel activity"/>
    <property type="evidence" value="ECO:0007669"/>
    <property type="project" value="InterPro"/>
</dbReference>
<dbReference type="PANTHER" id="PTHR10110">
    <property type="entry name" value="SODIUM/HYDROGEN EXCHANGER"/>
    <property type="match status" value="1"/>
</dbReference>
<evidence type="ECO:0000256" key="5">
    <source>
        <dbReference type="ARBA" id="ARBA00022989"/>
    </source>
</evidence>
<feature type="domain" description="Cyclic nucleotide-binding" evidence="11">
    <location>
        <begin position="804"/>
        <end position="916"/>
    </location>
</feature>
<dbReference type="InterPro" id="IPR014710">
    <property type="entry name" value="RmlC-like_jellyroll"/>
</dbReference>
<dbReference type="Gene3D" id="6.10.140.1330">
    <property type="match status" value="1"/>
</dbReference>
<feature type="transmembrane region" description="Helical" evidence="10">
    <location>
        <begin position="150"/>
        <end position="171"/>
    </location>
</feature>
<keyword evidence="7" id="KW-0406">Ion transport</keyword>
<dbReference type="GO" id="GO:0051453">
    <property type="term" value="P:regulation of intracellular pH"/>
    <property type="evidence" value="ECO:0007669"/>
    <property type="project" value="TreeGrafter"/>
</dbReference>
<keyword evidence="4 10" id="KW-0812">Transmembrane</keyword>
<evidence type="ECO:0000259" key="11">
    <source>
        <dbReference type="PROSITE" id="PS50042"/>
    </source>
</evidence>
<organism evidence="12 13">
    <name type="scientific">Geotrypetes seraphini</name>
    <name type="common">Gaboon caecilian</name>
    <name type="synonym">Caecilia seraphini</name>
    <dbReference type="NCBI Taxonomy" id="260995"/>
    <lineage>
        <taxon>Eukaryota</taxon>
        <taxon>Metazoa</taxon>
        <taxon>Chordata</taxon>
        <taxon>Craniata</taxon>
        <taxon>Vertebrata</taxon>
        <taxon>Euteleostomi</taxon>
        <taxon>Amphibia</taxon>
        <taxon>Gymnophiona</taxon>
        <taxon>Geotrypetes</taxon>
    </lineage>
</organism>
<feature type="transmembrane region" description="Helical" evidence="10">
    <location>
        <begin position="304"/>
        <end position="323"/>
    </location>
</feature>
<dbReference type="InterPro" id="IPR000595">
    <property type="entry name" value="cNMP-bd_dom"/>
</dbReference>
<dbReference type="OrthoDB" id="441412at2759"/>
<dbReference type="FunCoup" id="A0A6P8PBR3">
    <property type="interactions" value="129"/>
</dbReference>
<comment type="subcellular location">
    <subcellularLocation>
        <location evidence="1">Cell membrane</location>
        <topology evidence="1">Multi-pass membrane protein</topology>
    </subcellularLocation>
</comment>
<keyword evidence="3" id="KW-1003">Cell membrane</keyword>
<evidence type="ECO:0000256" key="7">
    <source>
        <dbReference type="ARBA" id="ARBA00023065"/>
    </source>
</evidence>
<feature type="transmembrane region" description="Helical" evidence="10">
    <location>
        <begin position="272"/>
        <end position="292"/>
    </location>
</feature>
<dbReference type="InterPro" id="IPR005821">
    <property type="entry name" value="Ion_trans_dom"/>
</dbReference>
<dbReference type="GO" id="GO:0098719">
    <property type="term" value="P:sodium ion import across plasma membrane"/>
    <property type="evidence" value="ECO:0007669"/>
    <property type="project" value="TreeGrafter"/>
</dbReference>
<keyword evidence="6" id="KW-0915">Sodium</keyword>
<evidence type="ECO:0000313" key="13">
    <source>
        <dbReference type="RefSeq" id="XP_033781234.1"/>
    </source>
</evidence>
<dbReference type="InterPro" id="IPR018422">
    <property type="entry name" value="Cation/H_exchanger_CPA1"/>
</dbReference>
<dbReference type="SUPFAM" id="SSF51206">
    <property type="entry name" value="cAMP-binding domain-like"/>
    <property type="match status" value="1"/>
</dbReference>
<dbReference type="RefSeq" id="XP_033781234.1">
    <property type="nucleotide sequence ID" value="XM_033925343.1"/>
</dbReference>
<name>A0A6P8PBR3_GEOSA</name>
<dbReference type="Proteomes" id="UP000515159">
    <property type="component" value="Chromosome 16"/>
</dbReference>
<dbReference type="GeneID" id="117350768"/>
<evidence type="ECO:0000256" key="8">
    <source>
        <dbReference type="ARBA" id="ARBA00023136"/>
    </source>
</evidence>
<evidence type="ECO:0000256" key="6">
    <source>
        <dbReference type="ARBA" id="ARBA00023053"/>
    </source>
</evidence>
<dbReference type="GO" id="GO:0015386">
    <property type="term" value="F:potassium:proton antiporter activity"/>
    <property type="evidence" value="ECO:0007669"/>
    <property type="project" value="TreeGrafter"/>
</dbReference>
<dbReference type="InParanoid" id="A0A6P8PBR3"/>
<reference evidence="13" key="1">
    <citation type="submission" date="2025-08" db="UniProtKB">
        <authorList>
            <consortium name="RefSeq"/>
        </authorList>
    </citation>
    <scope>IDENTIFICATION</scope>
</reference>
<dbReference type="Pfam" id="PF00999">
    <property type="entry name" value="Na_H_Exchanger"/>
    <property type="match status" value="2"/>
</dbReference>
<dbReference type="InterPro" id="IPR027359">
    <property type="entry name" value="Volt_channel_dom_sf"/>
</dbReference>
<dbReference type="AlphaFoldDB" id="A0A6P8PBR3"/>
<keyword evidence="5 10" id="KW-1133">Transmembrane helix</keyword>
<dbReference type="Pfam" id="PF00520">
    <property type="entry name" value="Ion_trans"/>
    <property type="match status" value="1"/>
</dbReference>
<proteinExistence type="predicted"/>
<evidence type="ECO:0000256" key="4">
    <source>
        <dbReference type="ARBA" id="ARBA00022692"/>
    </source>
</evidence>
<evidence type="ECO:0000256" key="9">
    <source>
        <dbReference type="ARBA" id="ARBA00023201"/>
    </source>
</evidence>
<dbReference type="PANTHER" id="PTHR10110:SF86">
    <property type="entry name" value="SODIUM_HYDROGEN EXCHANGER 7"/>
    <property type="match status" value="1"/>
</dbReference>
<keyword evidence="2" id="KW-0813">Transport</keyword>
<dbReference type="Pfam" id="PF00027">
    <property type="entry name" value="cNMP_binding"/>
    <property type="match status" value="1"/>
</dbReference>
<evidence type="ECO:0000256" key="2">
    <source>
        <dbReference type="ARBA" id="ARBA00022448"/>
    </source>
</evidence>
<feature type="transmembrane region" description="Helical" evidence="10">
    <location>
        <begin position="58"/>
        <end position="79"/>
    </location>
</feature>
<feature type="transmembrane region" description="Helical" evidence="10">
    <location>
        <begin position="91"/>
        <end position="109"/>
    </location>
</feature>
<sequence length="1078" mass="122269">MGLFFSPRFIEPSAVQNETDVHRFDPEILEHKLPTFLFGIWLCGALFRTILKDEKISYTALLFIGICLGLLGDSIHSVTDFTSNLRKICPVLLIRVFTPVLIFNVAYEMGPHMFWKSCCQVALLSVPGFLLSCALTAVLAVKVFNYSWNWQFGFLFGAIMSSTDPIMSVAAQKNTGISKHLILLVAAEGVFNDATSVIVVELIKMMSSNATNWAEWCRMSGIVSVTVLGLFIDTKTYSPGIEAFLVRLLAVVILSPLLSHVGYGFNWRWGAFIVWSGMRGIFTLIIALAAFQEEHIATDAKNKMFLHVAAVVLITMCINSTTVKKLANILGLNEISASKRMAMYSAVQHIRESQFNTLAILKMDRFLADANWPMVENAAIIEDPYETTENNVKSEELFPQYGFTLCPDCQKEVPNLPSPQEIEDMMEEARLRILKAQKTSYWRQYNNGMLSRKATRILVNTSEICMVKVGKFMDIKDVGQYWEAKDIFVVLKQQLQCWMYNIKEQHVEPSEVKILKMIHRLVHSEDFEFATYILTLMNTFPLILDFIPPLYRLYEEELQLLNYSFLVLYILEALLKVLALRKAYILQHWNKLDIFIVLTGITEVILAHIAPSYNTAVLLIKIMRIFRYFRLLRALRHSKIVISKLVYILNKQINKRLSFGYEITKGFVIGEEFVKNLIDQISDQKIISQKLQTIIEIHKQDAMKELGLLERDYPELATSVNTRQAIWTVQKNALETLKILTSGGFIDHREGAKLEKIMQLKIRELTSFSTTILPPTAEDILCNVPWLEKAEDHINYIKSIADHVTFDYGDTICVEGQMPNGIRLILSGLVKLHGSNPVFGHRKDSKMGGGNIPFSDYRGSGAILGDINCLTQQPMEVTITCETLVKVWFISINALNEAFLEFPSLEHKLWLSVGIRIAANTLKKNIAYQSWTYNKICSWIAKAYVEDLDINQKFDIDGNIEDLVLIYGSVEDCQRQVVYYAPCIIPKLSHQIQATANITKILIVPSVAKKDIESSANEQIDSATCLQHSAARRKGKYSRSHIRVAPSDNLTVPRVSVSCRQEGQKVICGNQRTEATTK</sequence>
<dbReference type="Gene3D" id="2.60.120.10">
    <property type="entry name" value="Jelly Rolls"/>
    <property type="match status" value="1"/>
</dbReference>
<dbReference type="InterPro" id="IPR006153">
    <property type="entry name" value="Cation/H_exchanger_TM"/>
</dbReference>
<accession>A0A6P8PBR3</accession>
<evidence type="ECO:0000256" key="3">
    <source>
        <dbReference type="ARBA" id="ARBA00022475"/>
    </source>
</evidence>
<keyword evidence="8 10" id="KW-0472">Membrane</keyword>
<dbReference type="SUPFAM" id="SSF81324">
    <property type="entry name" value="Voltage-gated potassium channels"/>
    <property type="match status" value="1"/>
</dbReference>
<keyword evidence="12" id="KW-1185">Reference proteome</keyword>
<dbReference type="KEGG" id="gsh:117350768"/>
<dbReference type="Gene3D" id="1.20.120.350">
    <property type="entry name" value="Voltage-gated potassium channels. Chain C"/>
    <property type="match status" value="1"/>
</dbReference>
<feature type="transmembrane region" description="Helical" evidence="10">
    <location>
        <begin position="121"/>
        <end position="144"/>
    </location>
</feature>
<dbReference type="GO" id="GO:0015385">
    <property type="term" value="F:sodium:proton antiporter activity"/>
    <property type="evidence" value="ECO:0007669"/>
    <property type="project" value="InterPro"/>
</dbReference>
<dbReference type="InterPro" id="IPR018490">
    <property type="entry name" value="cNMP-bd_dom_sf"/>
</dbReference>
<evidence type="ECO:0000256" key="1">
    <source>
        <dbReference type="ARBA" id="ARBA00004651"/>
    </source>
</evidence>